<gene>
    <name evidence="2" type="ORF">GIR22_25780</name>
</gene>
<protein>
    <submittedName>
        <fullName evidence="2">Type IV secretion protein Rhs</fullName>
    </submittedName>
</protein>
<proteinExistence type="predicted"/>
<dbReference type="AlphaFoldDB" id="A0A7X2RWQ6"/>
<keyword evidence="1" id="KW-0472">Membrane</keyword>
<dbReference type="EMBL" id="WLYI01000079">
    <property type="protein sequence ID" value="MTD22538.1"/>
    <property type="molecule type" value="Genomic_DNA"/>
</dbReference>
<name>A0A7X2RWQ6_9PSED</name>
<feature type="non-terminal residue" evidence="2">
    <location>
        <position position="385"/>
    </location>
</feature>
<evidence type="ECO:0000256" key="1">
    <source>
        <dbReference type="SAM" id="Phobius"/>
    </source>
</evidence>
<reference evidence="2 3" key="1">
    <citation type="submission" date="2019-11" db="EMBL/GenBank/DDBJ databases">
        <title>Pseudmonas karstica sp. nov. and Pseudomonas spelaei sp. nov. from caves.</title>
        <authorList>
            <person name="Zeman M."/>
        </authorList>
    </citation>
    <scope>NUCLEOTIDE SEQUENCE [LARGE SCALE GENOMIC DNA]</scope>
    <source>
        <strain evidence="2 3">CCM 7891</strain>
    </source>
</reference>
<sequence>MTASSSHITLIEHELDGFHQSLAVYRQQMGAWYAQALDTLSHGADLPSLLGMDRVLRLGSSQRSVSLSDADFLSTVARCPAGGVLEIESTFESVYDVPLGNIPVEVIGLDDGSSSVIVLDEHGKGSHHCVAGGRYQVRVQGGVSAEQLEALFTAYDGLTADLETWLRKQWHGFRPHWQTSASTAIGNGLLAGSWAAISGAWDAIKQVQEVFKDPGKLFESLGAEVEGLAKLAKSAPQVMQQAMLLASDEAALYLMLRTAMIWLSALPPSQVAGRSGEAAAGFVVALLIDLLIALVLTLALPAAGVTYMALRVSKYGRPIFEAAKAFVEGVFTIIQGFMAAVDRYKAVAVRGVVGGLKKGGLQMRWGPRQNAVVRQKESVDDVPAS</sequence>
<feature type="transmembrane region" description="Helical" evidence="1">
    <location>
        <begin position="279"/>
        <end position="310"/>
    </location>
</feature>
<keyword evidence="1" id="KW-0812">Transmembrane</keyword>
<comment type="caution">
    <text evidence="2">The sequence shown here is derived from an EMBL/GenBank/DDBJ whole genome shotgun (WGS) entry which is preliminary data.</text>
</comment>
<organism evidence="2 3">
    <name type="scientific">Pseudomonas karstica</name>
    <dbReference type="NCBI Taxonomy" id="1055468"/>
    <lineage>
        <taxon>Bacteria</taxon>
        <taxon>Pseudomonadati</taxon>
        <taxon>Pseudomonadota</taxon>
        <taxon>Gammaproteobacteria</taxon>
        <taxon>Pseudomonadales</taxon>
        <taxon>Pseudomonadaceae</taxon>
        <taxon>Pseudomonas</taxon>
    </lineage>
</organism>
<dbReference type="Proteomes" id="UP000431485">
    <property type="component" value="Unassembled WGS sequence"/>
</dbReference>
<accession>A0A7X2RWQ6</accession>
<evidence type="ECO:0000313" key="2">
    <source>
        <dbReference type="EMBL" id="MTD22538.1"/>
    </source>
</evidence>
<evidence type="ECO:0000313" key="3">
    <source>
        <dbReference type="Proteomes" id="UP000431485"/>
    </source>
</evidence>
<keyword evidence="1" id="KW-1133">Transmembrane helix</keyword>
<keyword evidence="3" id="KW-1185">Reference proteome</keyword>